<evidence type="ECO:0000313" key="6">
    <source>
        <dbReference type="RefSeq" id="XP_034113042.1"/>
    </source>
</evidence>
<dbReference type="AlphaFoldDB" id="A0A6P8Z9H3"/>
<dbReference type="Pfam" id="PF00339">
    <property type="entry name" value="Arrestin_N"/>
    <property type="match status" value="1"/>
</dbReference>
<evidence type="ECO:0000256" key="2">
    <source>
        <dbReference type="ARBA" id="ARBA00022606"/>
    </source>
</evidence>
<gene>
    <name evidence="6" type="primary">LOC117573760</name>
</gene>
<dbReference type="InterPro" id="IPR011021">
    <property type="entry name" value="Arrestin-like_N"/>
</dbReference>
<evidence type="ECO:0000256" key="1">
    <source>
        <dbReference type="ARBA" id="ARBA00005298"/>
    </source>
</evidence>
<keyword evidence="2" id="KW-0716">Sensory transduction</keyword>
<dbReference type="RefSeq" id="XP_034113042.1">
    <property type="nucleotide sequence ID" value="XM_034257151.2"/>
</dbReference>
<feature type="domain" description="Arrestin C-terminal-like" evidence="4">
    <location>
        <begin position="175"/>
        <end position="308"/>
    </location>
</feature>
<dbReference type="InterPro" id="IPR050357">
    <property type="entry name" value="Arrestin_domain-protein"/>
</dbReference>
<dbReference type="SUPFAM" id="SSF81296">
    <property type="entry name" value="E set domains"/>
    <property type="match status" value="2"/>
</dbReference>
<evidence type="ECO:0000256" key="3">
    <source>
        <dbReference type="SAM" id="MobiDB-lite"/>
    </source>
</evidence>
<dbReference type="OrthoDB" id="7785529at2759"/>
<dbReference type="PANTHER" id="PTHR11188">
    <property type="entry name" value="ARRESTIN DOMAIN CONTAINING PROTEIN"/>
    <property type="match status" value="1"/>
</dbReference>
<dbReference type="SMART" id="SM01017">
    <property type="entry name" value="Arrestin_C"/>
    <property type="match status" value="1"/>
</dbReference>
<dbReference type="Proteomes" id="UP000515160">
    <property type="component" value="Chromosome 2R"/>
</dbReference>
<feature type="region of interest" description="Disordered" evidence="3">
    <location>
        <begin position="489"/>
        <end position="536"/>
    </location>
</feature>
<reference evidence="6" key="1">
    <citation type="submission" date="2025-08" db="UniProtKB">
        <authorList>
            <consortium name="RefSeq"/>
        </authorList>
    </citation>
    <scope>IDENTIFICATION</scope>
    <source>
        <strain evidence="6">15112-1751.03</strain>
        <tissue evidence="6">Whole Adult</tissue>
    </source>
</reference>
<name>A0A6P8Z9H3_DROAB</name>
<dbReference type="GeneID" id="117573760"/>
<feature type="compositionally biased region" description="Polar residues" evidence="3">
    <location>
        <begin position="501"/>
        <end position="511"/>
    </location>
</feature>
<feature type="compositionally biased region" description="Pro residues" evidence="3">
    <location>
        <begin position="318"/>
        <end position="330"/>
    </location>
</feature>
<dbReference type="Pfam" id="PF02752">
    <property type="entry name" value="Arrestin_C"/>
    <property type="match status" value="1"/>
</dbReference>
<feature type="region of interest" description="Disordered" evidence="3">
    <location>
        <begin position="310"/>
        <end position="343"/>
    </location>
</feature>
<sequence length="536" mass="59240">MESDRLCIRLDNPERIFYAGQVIRGEIWMNLNKRTKIRAIKIQVTGKGKCKWMEILRKNSNNNEYTRSLFYTSKEIYEHSETPLPEFEPNGVELSPGEHTFIFNVALGRQLPSSFKGSYGSIKYKMRILIQRPWTFNERHTIPFTVVKNMPLPATYRSNPTPLEKQITKTISLFGTRPITMVALLPEDFAVRGEPLRICVTVMNNSTTNVEKLRFNVLQYITYYSHVPLRVQKVECIGIASKETGSVHKKSERSFAHELLMPDTAQPTDQEYSGVITISYELRVEAVLRGFFKNLVLNLPFKVYSQDSSTRLGSVRPSLPPRPDNGPPGPDDMSTPVTTGGNPFEPAAATLVYPTLDSSIGSPSHSSQYSECSSMNSTTSDSTLSPAVGGVELSYTSGSQSSQFGSPSARASLRSNCNVPYMPYSSSPMMVQSYPPLAHYMPEPVRASAASPAYPFLAEHVQQTSPAISTSGSYSSSRQPPMLAEDILETSVSPAPRVASGYTQLPSTSRMSGPHSLPPSYDELFGSANAPPESPK</sequence>
<dbReference type="GO" id="GO:0015031">
    <property type="term" value="P:protein transport"/>
    <property type="evidence" value="ECO:0007669"/>
    <property type="project" value="TreeGrafter"/>
</dbReference>
<keyword evidence="5" id="KW-1185">Reference proteome</keyword>
<dbReference type="GO" id="GO:0005737">
    <property type="term" value="C:cytoplasm"/>
    <property type="evidence" value="ECO:0007669"/>
    <property type="project" value="TreeGrafter"/>
</dbReference>
<dbReference type="PANTHER" id="PTHR11188:SF167">
    <property type="entry name" value="ARRESTIN C-TERMINAL-LIKE DOMAIN-CONTAINING PROTEIN-RELATED"/>
    <property type="match status" value="1"/>
</dbReference>
<dbReference type="InterPro" id="IPR011022">
    <property type="entry name" value="Arrestin_C-like"/>
</dbReference>
<organism evidence="5 6">
    <name type="scientific">Drosophila albomicans</name>
    <name type="common">Fruit fly</name>
    <dbReference type="NCBI Taxonomy" id="7291"/>
    <lineage>
        <taxon>Eukaryota</taxon>
        <taxon>Metazoa</taxon>
        <taxon>Ecdysozoa</taxon>
        <taxon>Arthropoda</taxon>
        <taxon>Hexapoda</taxon>
        <taxon>Insecta</taxon>
        <taxon>Pterygota</taxon>
        <taxon>Neoptera</taxon>
        <taxon>Endopterygota</taxon>
        <taxon>Diptera</taxon>
        <taxon>Brachycera</taxon>
        <taxon>Muscomorpha</taxon>
        <taxon>Ephydroidea</taxon>
        <taxon>Drosophilidae</taxon>
        <taxon>Drosophila</taxon>
    </lineage>
</organism>
<comment type="similarity">
    <text evidence="1">Belongs to the arrestin family.</text>
</comment>
<evidence type="ECO:0000313" key="5">
    <source>
        <dbReference type="Proteomes" id="UP000515160"/>
    </source>
</evidence>
<feature type="region of interest" description="Disordered" evidence="3">
    <location>
        <begin position="359"/>
        <end position="385"/>
    </location>
</feature>
<protein>
    <submittedName>
        <fullName evidence="6">Arrestin domain-containing protein 17</fullName>
    </submittedName>
</protein>
<dbReference type="Gene3D" id="2.60.40.640">
    <property type="match status" value="2"/>
</dbReference>
<dbReference type="InterPro" id="IPR014756">
    <property type="entry name" value="Ig_E-set"/>
</dbReference>
<accession>A0A6P8Z9H3</accession>
<dbReference type="InterPro" id="IPR014752">
    <property type="entry name" value="Arrestin-like_C"/>
</dbReference>
<evidence type="ECO:0000259" key="4">
    <source>
        <dbReference type="SMART" id="SM01017"/>
    </source>
</evidence>
<proteinExistence type="inferred from homology"/>